<dbReference type="EMBL" id="AY113577">
    <property type="protein sequence ID" value="AAM29582.1"/>
    <property type="molecule type" value="mRNA"/>
</dbReference>
<dbReference type="Bgee" id="FBgn0052687">
    <property type="expression patterns" value="Expressed in fat body cell in arthropod fat body and 100 other cell types or tissues"/>
</dbReference>
<dbReference type="InterPro" id="IPR001611">
    <property type="entry name" value="Leu-rich_rpt"/>
</dbReference>
<dbReference type="SMART" id="SM00369">
    <property type="entry name" value="LRR_TYP"/>
    <property type="match status" value="5"/>
</dbReference>
<evidence type="ECO:0000313" key="7">
    <source>
        <dbReference type="FlyBase" id="FBgn0052687"/>
    </source>
</evidence>
<evidence type="ECO:0000256" key="2">
    <source>
        <dbReference type="ARBA" id="ARBA00022737"/>
    </source>
</evidence>
<reference evidence="4" key="12">
    <citation type="journal article" date="2015" name="G3 (Bethesda)">
        <title>Gene Model Annotations for Drosophila melanogaster: The Rule-Benders.</title>
        <authorList>
            <consortium name="FlyBase Consortium"/>
            <person name="Crosby M.A."/>
            <person name="Gramates L.S."/>
            <person name="Dos Santos G."/>
            <person name="Matthews B.B."/>
            <person name="St Pierre S.E."/>
            <person name="Zhou P."/>
            <person name="Schroeder A.J."/>
            <person name="Falls K."/>
            <person name="Emmert D.B."/>
            <person name="Russo S.M."/>
            <person name="Gelbart W.M."/>
            <person name="null"/>
        </authorList>
    </citation>
    <scope>NUCLEOTIDE SEQUENCE</scope>
</reference>
<reference evidence="8" key="4">
    <citation type="journal article" date="2002" name="Genome Biol.">
        <title>The transposable elements of the Drosophila melanogaster euchromatin: a genomics perspective.</title>
        <authorList>
            <person name="Kaminker J.S."/>
            <person name="Bergman C.M."/>
            <person name="Kronmiller B."/>
            <person name="Carlson J."/>
            <person name="Svirskas R."/>
            <person name="Patel S."/>
            <person name="Frise E."/>
            <person name="Wheeler D.A."/>
            <person name="Lewis S.E."/>
            <person name="Rubin G.M."/>
            <person name="Ashburner M."/>
            <person name="Celniker S.E."/>
        </authorList>
    </citation>
    <scope>NUCLEOTIDE SEQUENCE [LARGE SCALE GENOMIC DNA]</scope>
    <source>
        <strain evidence="8">Berkeley</strain>
    </source>
</reference>
<dbReference type="Pfam" id="PF23598">
    <property type="entry name" value="LRR_14"/>
    <property type="match status" value="1"/>
</dbReference>
<organism evidence="4 8">
    <name type="scientific">Drosophila melanogaster</name>
    <name type="common">Fruit fly</name>
    <dbReference type="NCBI Taxonomy" id="7227"/>
    <lineage>
        <taxon>Eukaryota</taxon>
        <taxon>Metazoa</taxon>
        <taxon>Ecdysozoa</taxon>
        <taxon>Arthropoda</taxon>
        <taxon>Hexapoda</taxon>
        <taxon>Insecta</taxon>
        <taxon>Pterygota</taxon>
        <taxon>Neoptera</taxon>
        <taxon>Endopterygota</taxon>
        <taxon>Diptera</taxon>
        <taxon>Brachycera</taxon>
        <taxon>Muscomorpha</taxon>
        <taxon>Ephydroidea</taxon>
        <taxon>Drosophilidae</taxon>
        <taxon>Drosophila</taxon>
        <taxon>Sophophora</taxon>
    </lineage>
</organism>
<dbReference type="EMBL" id="AE014298">
    <property type="protein sequence ID" value="AGB95255.1"/>
    <property type="molecule type" value="Genomic_DNA"/>
</dbReference>
<dbReference type="UCSC" id="CG32687-RA">
    <property type="organism name" value="d. melanogaster"/>
</dbReference>
<reference evidence="4" key="13">
    <citation type="journal article" date="2015" name="Genome Res.">
        <title>The Release 6 reference sequence of the Drosophila melanogaster genome.</title>
        <authorList>
            <person name="Hoskins R.A."/>
            <person name="Carlson J.W."/>
            <person name="Wan K.H."/>
            <person name="Park S."/>
            <person name="Mendez I."/>
            <person name="Galle S.E."/>
            <person name="Booth B.W."/>
            <person name="Pfeiffer B.D."/>
            <person name="George R.A."/>
            <person name="Svirskas R."/>
            <person name="Krzywinski M."/>
            <person name="Schein J."/>
            <person name="Accardo M.C."/>
            <person name="Damia E."/>
            <person name="Messina G."/>
            <person name="Mendez-Lago M."/>
            <person name="de Pablos B."/>
            <person name="Demakova O.V."/>
            <person name="Andreyeva E.N."/>
            <person name="Boldyreva L.V."/>
            <person name="Marra M."/>
            <person name="Carvalho A.B."/>
            <person name="Dimitri P."/>
            <person name="Villasante A."/>
            <person name="Zhimulev I.F."/>
            <person name="Rubin G.M."/>
            <person name="Karpen G.H."/>
            <person name="Celniker S.E."/>
        </authorList>
    </citation>
    <scope>NUCLEOTIDE SEQUENCE</scope>
</reference>
<reference evidence="4" key="8">
    <citation type="submission" date="2006-08" db="EMBL/GenBank/DDBJ databases">
        <authorList>
            <person name="Celniker S."/>
            <person name="Carlson J."/>
            <person name="Wan K."/>
            <person name="Frise E."/>
            <person name="Hoskins R."/>
            <person name="Park S."/>
            <person name="Svirskas R."/>
            <person name="Rubin G."/>
        </authorList>
    </citation>
    <scope>NUCLEOTIDE SEQUENCE</scope>
</reference>
<name>Q9W2U2_DROME</name>
<dbReference type="Proteomes" id="UP000000803">
    <property type="component" value="Chromosome X"/>
</dbReference>
<dbReference type="InterPro" id="IPR032675">
    <property type="entry name" value="LRR_dom_sf"/>
</dbReference>
<reference evidence="5" key="6">
    <citation type="submission" date="2002-05" db="EMBL/GenBank/DDBJ databases">
        <authorList>
            <person name="Stapleton M."/>
            <person name="Brokstein P."/>
            <person name="Hong L."/>
            <person name="Agbayani A."/>
            <person name="Carlson J."/>
            <person name="Champe M."/>
            <person name="Chavez C."/>
            <person name="Dorsett V."/>
            <person name="Dresnek D."/>
            <person name="Farfan D."/>
            <person name="Frise E."/>
            <person name="George R."/>
            <person name="Gonzalez M."/>
            <person name="Guarin H."/>
            <person name="Kronmiller B."/>
            <person name="Li P."/>
            <person name="Liao G."/>
            <person name="Miranda A."/>
            <person name="Mungall C.J."/>
            <person name="Nunoo J."/>
            <person name="Pacleb J."/>
            <person name="Paragas V."/>
            <person name="Park S."/>
            <person name="Patel S."/>
            <person name="Phouanenavong S."/>
            <person name="Wan K."/>
            <person name="Yu C."/>
            <person name="Lewis S.E."/>
            <person name="Rubin G.M."/>
            <person name="Celniker S."/>
        </authorList>
    </citation>
    <scope>NUCLEOTIDE SEQUENCE</scope>
    <source>
        <strain evidence="5">Berkeley</strain>
    </source>
</reference>
<dbReference type="InterPro" id="IPR050216">
    <property type="entry name" value="LRR_domain-containing"/>
</dbReference>
<dbReference type="DNASU" id="31980"/>
<dbReference type="VEuPathDB" id="VectorBase:FBgn0052687"/>
<dbReference type="SMART" id="SM00364">
    <property type="entry name" value="LRR_BAC"/>
    <property type="match status" value="5"/>
</dbReference>
<gene>
    <name evidence="4" type="primary">CT7080</name>
    <name evidence="4" type="synonym">BcDNA:RH29237</name>
    <name evidence="4" type="synonym">CG2143</name>
    <name evidence="4" type="synonym">CG2892</name>
    <name evidence="4" type="synonym">Cg32687</name>
    <name evidence="4" type="synonym">CT6984</name>
    <name evidence="4" type="synonym">Dmel\CG32687</name>
    <name evidence="4 7" type="ORF">CG32687</name>
    <name evidence="4" type="ORF">Dmel_CG32687</name>
</gene>
<protein>
    <submittedName>
        <fullName evidence="5">RH29237p</fullName>
    </submittedName>
    <submittedName>
        <fullName evidence="4">Uncharacterized protein, isoform A</fullName>
    </submittedName>
    <submittedName>
        <fullName evidence="6">Uncharacterized protein, isoform B</fullName>
    </submittedName>
</protein>
<dbReference type="GeneID" id="31980"/>
<dbReference type="STRING" id="7227.FBpp0307841"/>
<reference evidence="8" key="2">
    <citation type="journal article" date="2002" name="Genome Biol.">
        <title>Finishing a whole-genome shotgun: release 3 of the Drosophila melanogaster euchromatic genome sequence.</title>
        <authorList>
            <person name="Celniker S.E."/>
            <person name="Wheeler D.A."/>
            <person name="Kronmiller B."/>
            <person name="Carlson J.W."/>
            <person name="Halpern A."/>
            <person name="Patel S."/>
            <person name="Adams M."/>
            <person name="Champe M."/>
            <person name="Dugan S.P."/>
            <person name="Frise E."/>
            <person name="Hodgson A."/>
            <person name="George R.A."/>
            <person name="Hoskins R.A."/>
            <person name="Laverty T."/>
            <person name="Muzny D.M."/>
            <person name="Nelson C.R."/>
            <person name="Pacleb J.M."/>
            <person name="Park S."/>
            <person name="Pfeiffer B.D."/>
            <person name="Richards S."/>
            <person name="Sodergren E.J."/>
            <person name="Svirskas R."/>
            <person name="Tabor P.E."/>
            <person name="Wan K."/>
            <person name="Stapleton M."/>
            <person name="Sutton G.G."/>
            <person name="Venter C."/>
            <person name="Weinstock G."/>
            <person name="Scherer S.E."/>
            <person name="Myers E.W."/>
            <person name="Gibbs R.A."/>
            <person name="Rubin G.M."/>
        </authorList>
    </citation>
    <scope>NUCLEOTIDE SEQUENCE [LARGE SCALE GENOMIC DNA]</scope>
    <source>
        <strain evidence="8">Berkeley</strain>
    </source>
</reference>
<dbReference type="PROSITE" id="PS51450">
    <property type="entry name" value="LRR"/>
    <property type="match status" value="2"/>
</dbReference>
<dbReference type="BioGRID-ORCS" id="31980">
    <property type="hits" value="0 hits in 1 CRISPR screen"/>
</dbReference>
<dbReference type="AlphaFoldDB" id="Q9W2U2"/>
<dbReference type="RefSeq" id="NP_001259412.1">
    <property type="nucleotide sequence ID" value="NM_001272483.1"/>
</dbReference>
<dbReference type="FunCoup" id="Q9W2U2">
    <property type="interactions" value="136"/>
</dbReference>
<reference evidence="4 8" key="10">
    <citation type="journal article" date="2007" name="Science">
        <title>Sequence finishing and mapping of Drosophila melanogaster heterochromatin.</title>
        <authorList>
            <person name="Hoskins R.A."/>
            <person name="Carlson J.W."/>
            <person name="Kennedy C."/>
            <person name="Acevedo D."/>
            <person name="Evans-Holm M."/>
            <person name="Frise E."/>
            <person name="Wan K.H."/>
            <person name="Park S."/>
            <person name="Mendez-Lago M."/>
            <person name="Rossi F."/>
            <person name="Villasante A."/>
            <person name="Dimitri P."/>
            <person name="Karpen G.H."/>
            <person name="Celniker S.E."/>
        </authorList>
    </citation>
    <scope>NUCLEOTIDE SEQUENCE [LARGE SCALE GENOMIC DNA]</scope>
    <source>
        <strain evidence="8">Berkeley</strain>
    </source>
</reference>
<reference evidence="4" key="15">
    <citation type="submission" date="2024-06" db="EMBL/GenBank/DDBJ databases">
        <title>Drosophila melanogaster release 4 sequence.</title>
        <authorList>
            <consortium name="Berkeley Drosophila Genome Project"/>
            <person name="Celniker S."/>
            <person name="Carlson J."/>
            <person name="Wan K."/>
            <person name="Pfeiffer B."/>
            <person name="Frise E."/>
            <person name="George R."/>
            <person name="Hoskins R."/>
            <person name="Stapleton M."/>
            <person name="Pacleb J."/>
            <person name="Park S."/>
            <person name="Svirskas R."/>
            <person name="Smith E."/>
            <person name="Yu C."/>
            <person name="Rubin G."/>
        </authorList>
    </citation>
    <scope>NUCLEOTIDE SEQUENCE</scope>
</reference>
<dbReference type="EMBL" id="AE014298">
    <property type="protein sequence ID" value="AAF46596.2"/>
    <property type="molecule type" value="Genomic_DNA"/>
</dbReference>
<dbReference type="SMR" id="Q9W2U2"/>
<accession>Q9W2U2</accession>
<evidence type="ECO:0000256" key="1">
    <source>
        <dbReference type="ARBA" id="ARBA00022614"/>
    </source>
</evidence>
<evidence type="ECO:0000313" key="4">
    <source>
        <dbReference type="EMBL" id="AAF46596.2"/>
    </source>
</evidence>
<keyword evidence="2" id="KW-0677">Repeat</keyword>
<reference evidence="4 8" key="1">
    <citation type="journal article" date="2000" name="Science">
        <title>The genome sequence of Drosophila melanogaster.</title>
        <authorList>
            <person name="Adams M.D."/>
            <person name="Celniker S.E."/>
            <person name="Holt R.A."/>
            <person name="Evans C.A."/>
            <person name="Gocayne J.D."/>
            <person name="Amanatides P.G."/>
            <person name="Scherer S.E."/>
            <person name="Li P.W."/>
            <person name="Hoskins R.A."/>
            <person name="Galle R.F."/>
            <person name="George R.A."/>
            <person name="Lewis S.E."/>
            <person name="Richards S."/>
            <person name="Ashburner M."/>
            <person name="Henderson S.N."/>
            <person name="Sutton G.G."/>
            <person name="Wortman J.R."/>
            <person name="Yandell M.D."/>
            <person name="Zhang Q."/>
            <person name="Chen L.X."/>
            <person name="Brandon R.C."/>
            <person name="Rogers Y.H."/>
            <person name="Blazej R.G."/>
            <person name="Champe M."/>
            <person name="Pfeiffer B.D."/>
            <person name="Wan K.H."/>
            <person name="Doyle C."/>
            <person name="Baxter E.G."/>
            <person name="Helt G."/>
            <person name="Nelson C.R."/>
            <person name="Gabor G.L."/>
            <person name="Abril J.F."/>
            <person name="Agbayani A."/>
            <person name="An H.J."/>
            <person name="Andrews-Pfannkoch C."/>
            <person name="Baldwin D."/>
            <person name="Ballew R.M."/>
            <person name="Basu A."/>
            <person name="Baxendale J."/>
            <person name="Bayraktaroglu L."/>
            <person name="Beasley E.M."/>
            <person name="Beeson K.Y."/>
            <person name="Benos P.V."/>
            <person name="Berman B.P."/>
            <person name="Bhandari D."/>
            <person name="Bolshakov S."/>
            <person name="Borkova D."/>
            <person name="Botchan M.R."/>
            <person name="Bouck J."/>
            <person name="Brokstein P."/>
            <person name="Brottier P."/>
            <person name="Burtis K.C."/>
            <person name="Busam D.A."/>
            <person name="Butler H."/>
            <person name="Cadieu E."/>
            <person name="Center A."/>
            <person name="Chandra I."/>
            <person name="Cherry J.M."/>
            <person name="Cawley S."/>
            <person name="Dahlke C."/>
            <person name="Davenport L.B."/>
            <person name="Davies P."/>
            <person name="de Pablos B."/>
            <person name="Delcher A."/>
            <person name="Deng Z."/>
            <person name="Mays A.D."/>
            <person name="Dew I."/>
            <person name="Dietz S.M."/>
            <person name="Dodson K."/>
            <person name="Doup L.E."/>
            <person name="Downes M."/>
            <person name="Dugan-Rocha S."/>
            <person name="Dunkov B.C."/>
            <person name="Dunn P."/>
            <person name="Durbin K.J."/>
            <person name="Evangelista C.C."/>
            <person name="Ferraz C."/>
            <person name="Ferriera S."/>
            <person name="Fleischmann W."/>
            <person name="Fosler C."/>
            <person name="Gabrielian A.E."/>
            <person name="Garg N.S."/>
            <person name="Gelbart W.M."/>
            <person name="Glasser K."/>
            <person name="Glodek A."/>
            <person name="Gong F."/>
            <person name="Gorrell J.H."/>
            <person name="Gu Z."/>
            <person name="Guan P."/>
            <person name="Harris M."/>
            <person name="Harris N.L."/>
            <person name="Harvey D."/>
            <person name="Heiman T.J."/>
            <person name="Hernandez J.R."/>
            <person name="Houck J."/>
            <person name="Hostin D."/>
            <person name="Houston K.A."/>
            <person name="Howland T.J."/>
            <person name="Wei M.H."/>
            <person name="Ibegwam C."/>
            <person name="Jalali M."/>
            <person name="Kalush F."/>
            <person name="Karpen G.H."/>
            <person name="Ke Z."/>
            <person name="Kennison J.A."/>
            <person name="Ketchum K.A."/>
            <person name="Kimmel B.E."/>
            <person name="Kodira C.D."/>
            <person name="Kraft C."/>
            <person name="Kravitz S."/>
            <person name="Kulp D."/>
            <person name="Lai Z."/>
            <person name="Lasko P."/>
            <person name="Lei Y."/>
            <person name="Levitsky A.A."/>
            <person name="Li J."/>
            <person name="Li Z."/>
            <person name="Liang Y."/>
            <person name="Lin X."/>
            <person name="Liu X."/>
            <person name="Mattei B."/>
            <person name="McIntosh T.C."/>
            <person name="McLeod M.P."/>
            <person name="McPherson D."/>
            <person name="Merkulov G."/>
            <person name="Milshina N.V."/>
            <person name="Mobarry C."/>
            <person name="Morris J."/>
            <person name="Moshrefi A."/>
            <person name="Mount S.M."/>
            <person name="Moy M."/>
            <person name="Murphy B."/>
            <person name="Murphy L."/>
            <person name="Muzny D.M."/>
            <person name="Nelson D.L."/>
            <person name="Nelson D.R."/>
            <person name="Nelson K.A."/>
            <person name="Nixon K."/>
            <person name="Nusskern D.R."/>
            <person name="Pacleb J.M."/>
            <person name="Palazzolo M."/>
            <person name="Pittman G.S."/>
            <person name="Pan S."/>
            <person name="Pollard J."/>
            <person name="Puri V."/>
            <person name="Reese M.G."/>
            <person name="Reinert K."/>
            <person name="Remington K."/>
            <person name="Saunders R.D."/>
            <person name="Scheeler F."/>
            <person name="Shen H."/>
            <person name="Shue B.C."/>
            <person name="Siden-Kiamos I."/>
            <person name="Simpson M."/>
            <person name="Skupski M.P."/>
            <person name="Smith T."/>
            <person name="Spier E."/>
            <person name="Spradling A.C."/>
            <person name="Stapleton M."/>
            <person name="Strong R."/>
            <person name="Sun E."/>
            <person name="Svirskas R."/>
            <person name="Tector C."/>
            <person name="Turner R."/>
            <person name="Venter E."/>
            <person name="Wang A.H."/>
            <person name="Wang X."/>
            <person name="Wang Z.Y."/>
            <person name="Wassarman D.A."/>
            <person name="Weinstock G.M."/>
            <person name="Weissenbach J."/>
            <person name="Williams S.M."/>
            <person name="WoodageT"/>
            <person name="Worley K.C."/>
            <person name="Wu D."/>
            <person name="Yang S."/>
            <person name="Yao Q.A."/>
            <person name="Ye J."/>
            <person name="Yeh R.F."/>
            <person name="Zaveri J.S."/>
            <person name="Zhan M."/>
            <person name="Zhang G."/>
            <person name="Zhao Q."/>
            <person name="Zheng L."/>
            <person name="Zheng X.H."/>
            <person name="Zhong F.N."/>
            <person name="Zhong W."/>
            <person name="Zhou X."/>
            <person name="Zhu S."/>
            <person name="Zhu X."/>
            <person name="Smith H.O."/>
            <person name="Gibbs R.A."/>
            <person name="Myers E.W."/>
            <person name="Rubin G.M."/>
            <person name="Venter J.C."/>
        </authorList>
    </citation>
    <scope>NUCLEOTIDE SEQUENCE [LARGE SCALE GENOMIC DNA]</scope>
    <source>
        <strain evidence="8">Berkeley</strain>
    </source>
</reference>
<dbReference type="Pfam" id="PF00560">
    <property type="entry name" value="LRR_1"/>
    <property type="match status" value="1"/>
</dbReference>
<dbReference type="ExpressionAtlas" id="Q9W2U2">
    <property type="expression patterns" value="baseline and differential"/>
</dbReference>
<reference evidence="4 8" key="5">
    <citation type="journal article" date="2002" name="Genome Biol.">
        <title>Heterochromatic sequences in a Drosophila whole-genome shotgun assembly.</title>
        <authorList>
            <person name="Hoskins R.A."/>
            <person name="Smith C.D."/>
            <person name="Carlson J.W."/>
            <person name="Carvalho A.B."/>
            <person name="Halpern A."/>
            <person name="Kaminker J.S."/>
            <person name="Kennedy C."/>
            <person name="Mungall C.J."/>
            <person name="Sullivan B.A."/>
            <person name="Sutton G.G."/>
            <person name="Yasuhara J.C."/>
            <person name="Wakimoto B.T."/>
            <person name="Myers E.W."/>
            <person name="Celniker S.E."/>
            <person name="Rubin G.M."/>
            <person name="Karpen G.H."/>
        </authorList>
    </citation>
    <scope>NUCLEOTIDE SEQUENCE [LARGE SCALE GENOMIC DNA]</scope>
    <source>
        <strain evidence="8">Berkeley</strain>
    </source>
</reference>
<reference evidence="4" key="11">
    <citation type="journal article" date="2015" name="G3 (Bethesda)">
        <title>Gene Model Annotations for Drosophila melanogaster: Impact of High-Throughput Data.</title>
        <authorList>
            <consortium name="FlyBase Consortium"/>
            <person name="Matthews B.B."/>
            <person name="Dos Santos G."/>
            <person name="Crosby M.A."/>
            <person name="Emmert D.B."/>
            <person name="St Pierre S.E."/>
            <person name="Gramates L.S."/>
            <person name="Zhou P."/>
            <person name="Schroeder A.J."/>
            <person name="Falls K."/>
            <person name="Strelets V."/>
            <person name="Russo S.M."/>
            <person name="Gelbart W.M."/>
            <person name="null"/>
        </authorList>
    </citation>
    <scope>NUCLEOTIDE SEQUENCE</scope>
</reference>
<evidence type="ECO:0000313" key="8">
    <source>
        <dbReference type="Proteomes" id="UP000000803"/>
    </source>
</evidence>
<dbReference type="PaxDb" id="7227-FBpp0071392"/>
<dbReference type="KEGG" id="dme:Dmel_CG32687"/>
<dbReference type="OrthoDB" id="1053178at2759"/>
<sequence>MEVYTSDSSDTDSREQKTLDFGRMSLDLVTLEDHLASPQKALLKSSGDIETMLLNHNRLVGLPRLLLQFGNLKILDLSSNAITTLPDAVCQLPLVTLIAKNNLLTNASLPKSLLTKMANGNGNGNATGGTNSTLKELNLSGNQLTHFPEQVTELRHLKYLYLGGNKISSVSKDIWKMQSLHVLSLGGNLISEVPEAVGSLNQLQALVLCDNLIEILPTSIARLKNLKSLLLHKNRLRHLPKDIVALKNLTELSLRDNPLVVRFVQDMALKPPTLLELAGRMVKASGQRPGPYDIPRTLAEYLNSANCCVNPNCKGVFFDNRVEHIKFVDFCGKYRVPLLQYLCSSKCIEPEQPAARGSSVPAASASSGFMMRKVLLG</sequence>
<dbReference type="eggNOG" id="KOG0619">
    <property type="taxonomic scope" value="Eukaryota"/>
</dbReference>
<reference evidence="8" key="3">
    <citation type="journal article" date="2002" name="Genome Biol.">
        <title>Annotation of the Drosophila melanogaster euchromatic genome: a systematic review.</title>
        <authorList>
            <person name="Misra S."/>
            <person name="Crosby M.A."/>
            <person name="Mungall C.J."/>
            <person name="Matthews B.B."/>
            <person name="Campbell K.S."/>
            <person name="Hradecky P."/>
            <person name="Huang Y."/>
            <person name="Kaminker J.S."/>
            <person name="Millburn G.H."/>
            <person name="Prochnik S.E."/>
            <person name="Smith C.D."/>
            <person name="Tupy J.L."/>
            <person name="Whitfied E.J."/>
            <person name="Bayraktaroglu L."/>
            <person name="Berman B.P."/>
            <person name="Bettencourt B.R."/>
            <person name="Celniker S.E."/>
            <person name="de Grey A.D."/>
            <person name="Drysdale R.A."/>
            <person name="Harris N.L."/>
            <person name="Richter J."/>
            <person name="Russo S."/>
            <person name="Schroeder A.J."/>
            <person name="Shu S.Q."/>
            <person name="Stapleton M."/>
            <person name="Yamada C."/>
            <person name="Ashburner M."/>
            <person name="Gelbart W.M."/>
            <person name="Rubin G.M."/>
            <person name="Lewis S.E."/>
        </authorList>
    </citation>
    <scope>GENOME REANNOTATION</scope>
    <source>
        <strain evidence="8">Berkeley</strain>
    </source>
</reference>
<dbReference type="SUPFAM" id="SSF52058">
    <property type="entry name" value="L domain-like"/>
    <property type="match status" value="1"/>
</dbReference>
<dbReference type="AGR" id="FB:FBgn0052687"/>
<feature type="domain" description="Disease resistance R13L4/SHOC-2-like LRR" evidence="3">
    <location>
        <begin position="145"/>
        <end position="208"/>
    </location>
</feature>
<dbReference type="PANTHER" id="PTHR48051:SF53">
    <property type="entry name" value="LEUCINE RICH REPEAT CONTAINING 58"/>
    <property type="match status" value="1"/>
</dbReference>
<dbReference type="InterPro" id="IPR003591">
    <property type="entry name" value="Leu-rich_rpt_typical-subtyp"/>
</dbReference>
<keyword evidence="8" id="KW-1185">Reference proteome</keyword>
<dbReference type="OMA" id="GLSQWFP"/>
<dbReference type="Gene3D" id="3.80.10.10">
    <property type="entry name" value="Ribonuclease Inhibitor"/>
    <property type="match status" value="2"/>
</dbReference>
<evidence type="ECO:0000259" key="3">
    <source>
        <dbReference type="Pfam" id="PF23598"/>
    </source>
</evidence>
<dbReference type="FlyBase" id="FBgn0052687">
    <property type="gene designation" value="CG32687"/>
</dbReference>
<evidence type="ECO:0000313" key="6">
    <source>
        <dbReference type="EMBL" id="AGB95255.1"/>
    </source>
</evidence>
<dbReference type="GO" id="GO:0035556">
    <property type="term" value="P:intracellular signal transduction"/>
    <property type="evidence" value="ECO:0000318"/>
    <property type="project" value="GO_Central"/>
</dbReference>
<reference evidence="4 8" key="7">
    <citation type="journal article" date="2005" name="PLoS Comput. Biol.">
        <title>Combined evidence annotation of transposable elements in genome sequences.</title>
        <authorList>
            <person name="Quesneville H."/>
            <person name="Bergman C.M."/>
            <person name="Andrieu O."/>
            <person name="Autard D."/>
            <person name="Nouaud D."/>
            <person name="Ashburner M."/>
            <person name="Anxolabehere D."/>
        </authorList>
    </citation>
    <scope>NUCLEOTIDE SEQUENCE [LARGE SCALE GENOMIC DNA]</scope>
    <source>
        <strain evidence="8">Berkeley</strain>
    </source>
</reference>
<reference evidence="4" key="14">
    <citation type="submission" date="2023-12" db="EMBL/GenBank/DDBJ databases">
        <authorList>
            <consortium name="FlyBase"/>
        </authorList>
    </citation>
    <scope>NUCLEOTIDE SEQUENCE</scope>
</reference>
<keyword evidence="1" id="KW-0433">Leucine-rich repeat</keyword>
<proteinExistence type="evidence at transcript level"/>
<dbReference type="InterPro" id="IPR055414">
    <property type="entry name" value="LRR_R13L4/SHOC2-like"/>
</dbReference>
<dbReference type="IntAct" id="Q9W2U2">
    <property type="interactions" value="1"/>
</dbReference>
<dbReference type="RefSeq" id="NP_727428.1">
    <property type="nucleotide sequence ID" value="NM_167233.2"/>
</dbReference>
<dbReference type="PANTHER" id="PTHR48051">
    <property type="match status" value="1"/>
</dbReference>
<reference evidence="4 8" key="9">
    <citation type="journal article" date="2007" name="Science">
        <title>The Release 5.1 annotation of Drosophila melanogaster heterochromatin.</title>
        <authorList>
            <person name="Smith C.D."/>
            <person name="Shu S."/>
            <person name="Mungall C.J."/>
            <person name="Karpen G.H."/>
        </authorList>
    </citation>
    <scope>NUCLEOTIDE SEQUENCE [LARGE SCALE GENOMIC DNA]</scope>
    <source>
        <strain evidence="8">Berkeley</strain>
    </source>
</reference>
<dbReference type="HOGENOM" id="CLU_000288_18_2_1"/>
<evidence type="ECO:0000313" key="5">
    <source>
        <dbReference type="EMBL" id="AAM29582.1"/>
    </source>
</evidence>